<dbReference type="Pfam" id="PF00035">
    <property type="entry name" value="dsrm"/>
    <property type="match status" value="1"/>
</dbReference>
<feature type="region of interest" description="Disordered" evidence="2">
    <location>
        <begin position="136"/>
        <end position="175"/>
    </location>
</feature>
<feature type="domain" description="R3H" evidence="4">
    <location>
        <begin position="721"/>
        <end position="785"/>
    </location>
</feature>
<keyword evidence="7" id="KW-1185">Reference proteome</keyword>
<dbReference type="OrthoDB" id="29523at2759"/>
<evidence type="ECO:0000313" key="7">
    <source>
        <dbReference type="Proteomes" id="UP000316079"/>
    </source>
</evidence>
<organism evidence="6 7">
    <name type="scientific">Danionella cerebrum</name>
    <dbReference type="NCBI Taxonomy" id="2873325"/>
    <lineage>
        <taxon>Eukaryota</taxon>
        <taxon>Metazoa</taxon>
        <taxon>Chordata</taxon>
        <taxon>Craniata</taxon>
        <taxon>Vertebrata</taxon>
        <taxon>Euteleostomi</taxon>
        <taxon>Actinopterygii</taxon>
        <taxon>Neopterygii</taxon>
        <taxon>Teleostei</taxon>
        <taxon>Ostariophysi</taxon>
        <taxon>Cypriniformes</taxon>
        <taxon>Danionidae</taxon>
        <taxon>Danioninae</taxon>
        <taxon>Danionella</taxon>
    </lineage>
</organism>
<evidence type="ECO:0008006" key="8">
    <source>
        <dbReference type="Google" id="ProtNLM"/>
    </source>
</evidence>
<dbReference type="EMBL" id="SRMA01025201">
    <property type="protein sequence ID" value="TRY97933.1"/>
    <property type="molecule type" value="Genomic_DNA"/>
</dbReference>
<dbReference type="Pfam" id="PF26535">
    <property type="entry name" value="DSRM_CARF"/>
    <property type="match status" value="1"/>
</dbReference>
<dbReference type="InterPro" id="IPR021859">
    <property type="entry name" value="XTBD"/>
</dbReference>
<reference evidence="6 7" key="1">
    <citation type="journal article" date="2019" name="Sci. Data">
        <title>Hybrid genome assembly and annotation of Danionella translucida.</title>
        <authorList>
            <person name="Kadobianskyi M."/>
            <person name="Schulze L."/>
            <person name="Schuelke M."/>
            <person name="Judkewitz B."/>
        </authorList>
    </citation>
    <scope>NUCLEOTIDE SEQUENCE [LARGE SCALE GENOMIC DNA]</scope>
    <source>
        <strain evidence="6 7">Bolton</strain>
    </source>
</reference>
<evidence type="ECO:0000256" key="2">
    <source>
        <dbReference type="SAM" id="MobiDB-lite"/>
    </source>
</evidence>
<dbReference type="STRING" id="623744.A0A553R701"/>
<dbReference type="Pfam" id="PF01585">
    <property type="entry name" value="G-patch"/>
    <property type="match status" value="1"/>
</dbReference>
<dbReference type="InterPro" id="IPR058828">
    <property type="entry name" value="DSRM_CARF/NKRF"/>
</dbReference>
<proteinExistence type="inferred from homology"/>
<evidence type="ECO:0000313" key="6">
    <source>
        <dbReference type="EMBL" id="TRY97933.1"/>
    </source>
</evidence>
<dbReference type="PROSITE" id="PS51061">
    <property type="entry name" value="R3H"/>
    <property type="match status" value="1"/>
</dbReference>
<sequence length="811" mass="91240">MNSSRLPDPRFSSKPRVFHPGGVEDFRQHFESDKHWSARRQFILKHLEEYEEHGLNKLLALSMVWVNHVFLGCRYGSQLLEKVLAMAEGIDAGEGISYQLVLSDKAKKRPLSSDGVKEPMGKMAKFKSRPRFEPIRFVTGGDSKQGKSNEKEDDGEEVDNRLVDNQGNEPSSLSSLETARCDFDYWPRGTEQPTDGTNLVGSTSSLMGKLQQYTNKYNAHHFRQSDSFQQAGRVDRHETEVLSGRWDSGLDSQVMPCPKREFSDPCGGGSSFKPIPTSQSPVPNKVVKEKQWLITRVSANLLESLRDPGSGSVNSNFLINHSIQACKTNPQYNYVNFKDLGPADLPKNKKIPNVGYACELRCQDVYLATGYSGSKNGARDRASEQAVKLFMKPVEVRVLQRLYKHKYVNDLVVCQVNAPDPDLPPPLCDPENKPQSKSKVFNQPDRNKHWSQFVLMENAHDNICILNNSAAHSRMKISYTFDQVPNSALWVCGVYLQGELVAQATGNKKASKHLAADEAVKRLRLFLASRQNEQHHVSARNHSSVVPGSFNGHQESKQLGELVILENSDNSICTINNTAQFNKVDASYKFMVLPDHNWRCDVYLDDKYVASGIGAKKTVKNIAAMEAVAALKRRHAVVTSTLQKNVDVDSSISREQIMQHSREKSLEQVIKEDNIGNQLLRKMGWTGGGLGREEEGITQPVEVVKNFNRGGVGLNTDKQGQITWGDFEKIICNFAKSDRQDNLCFSSELNKDERMQIHQISRKYGLCSKSYGRSKRRFLVVSRKIHKNHLIDQLLQGGQVGQYKLVKPQGF</sequence>
<dbReference type="PROSITE" id="PS50174">
    <property type="entry name" value="G_PATCH"/>
    <property type="match status" value="1"/>
</dbReference>
<dbReference type="Gene3D" id="3.30.1370.50">
    <property type="entry name" value="R3H-like domain"/>
    <property type="match status" value="1"/>
</dbReference>
<feature type="domain" description="G-patch" evidence="3">
    <location>
        <begin position="672"/>
        <end position="717"/>
    </location>
</feature>
<dbReference type="PROSITE" id="PS51827">
    <property type="entry name" value="XTBD"/>
    <property type="match status" value="1"/>
</dbReference>
<dbReference type="AlphaFoldDB" id="A0A553R701"/>
<accession>A0A553R701</accession>
<name>A0A553R701_9TELE</name>
<dbReference type="SMART" id="SM00443">
    <property type="entry name" value="G_patch"/>
    <property type="match status" value="1"/>
</dbReference>
<gene>
    <name evidence="6" type="ORF">DNTS_000275</name>
</gene>
<evidence type="ECO:0000259" key="4">
    <source>
        <dbReference type="PROSITE" id="PS51061"/>
    </source>
</evidence>
<dbReference type="Proteomes" id="UP000316079">
    <property type="component" value="Unassembled WGS sequence"/>
</dbReference>
<dbReference type="SMART" id="SM00393">
    <property type="entry name" value="R3H"/>
    <property type="match status" value="1"/>
</dbReference>
<comment type="similarity">
    <text evidence="1">Belongs to the CARF family.</text>
</comment>
<evidence type="ECO:0000259" key="5">
    <source>
        <dbReference type="PROSITE" id="PS51827"/>
    </source>
</evidence>
<dbReference type="InterPro" id="IPR001374">
    <property type="entry name" value="R3H_dom"/>
</dbReference>
<dbReference type="Pfam" id="PF11952">
    <property type="entry name" value="XTBD"/>
    <property type="match status" value="1"/>
</dbReference>
<evidence type="ECO:0000259" key="3">
    <source>
        <dbReference type="PROSITE" id="PS50174"/>
    </source>
</evidence>
<dbReference type="Pfam" id="PF01424">
    <property type="entry name" value="R3H"/>
    <property type="match status" value="1"/>
</dbReference>
<evidence type="ECO:0000256" key="1">
    <source>
        <dbReference type="ARBA" id="ARBA00010053"/>
    </source>
</evidence>
<dbReference type="SUPFAM" id="SSF54768">
    <property type="entry name" value="dsRNA-binding domain-like"/>
    <property type="match status" value="2"/>
</dbReference>
<feature type="compositionally biased region" description="Polar residues" evidence="2">
    <location>
        <begin position="163"/>
        <end position="175"/>
    </location>
</feature>
<dbReference type="InterPro" id="IPR000467">
    <property type="entry name" value="G_patch_dom"/>
</dbReference>
<dbReference type="SUPFAM" id="SSF82708">
    <property type="entry name" value="R3H domain"/>
    <property type="match status" value="1"/>
</dbReference>
<comment type="caution">
    <text evidence="6">The sequence shown here is derived from an EMBL/GenBank/DDBJ whole genome shotgun (WGS) entry which is preliminary data.</text>
</comment>
<dbReference type="PANTHER" id="PTHR48430:SF1">
    <property type="entry name" value="PARTNER OF XRN-2 PROTEIN 1"/>
    <property type="match status" value="1"/>
</dbReference>
<feature type="domain" description="XRN2-binding (XTBD)" evidence="5">
    <location>
        <begin position="23"/>
        <end position="115"/>
    </location>
</feature>
<dbReference type="InterPro" id="IPR014720">
    <property type="entry name" value="dsRBD_dom"/>
</dbReference>
<dbReference type="InterPro" id="IPR036867">
    <property type="entry name" value="R3H_dom_sf"/>
</dbReference>
<dbReference type="GO" id="GO:0003676">
    <property type="term" value="F:nucleic acid binding"/>
    <property type="evidence" value="ECO:0007669"/>
    <property type="project" value="UniProtKB-UniRule"/>
</dbReference>
<protein>
    <recommendedName>
        <fullName evidence="8">NF-kappa-B-repressing factor</fullName>
    </recommendedName>
</protein>
<dbReference type="PANTHER" id="PTHR48430">
    <property type="entry name" value="PARTNER OF XRN-2 PROTEIN 1"/>
    <property type="match status" value="1"/>
</dbReference>